<reference evidence="2 3" key="1">
    <citation type="submission" date="2020-05" db="EMBL/GenBank/DDBJ databases">
        <title>MicrobeNet Type strains.</title>
        <authorList>
            <person name="Nicholson A.C."/>
        </authorList>
    </citation>
    <scope>NUCLEOTIDE SEQUENCE [LARGE SCALE GENOMIC DNA]</scope>
    <source>
        <strain evidence="2 3">JCM 3224</strain>
    </source>
</reference>
<dbReference type="Proteomes" id="UP000586827">
    <property type="component" value="Unassembled WGS sequence"/>
</dbReference>
<evidence type="ECO:0000256" key="1">
    <source>
        <dbReference type="SAM" id="Phobius"/>
    </source>
</evidence>
<feature type="transmembrane region" description="Helical" evidence="1">
    <location>
        <begin position="14"/>
        <end position="34"/>
    </location>
</feature>
<proteinExistence type="predicted"/>
<keyword evidence="1" id="KW-0472">Membrane</keyword>
<keyword evidence="1" id="KW-1133">Transmembrane helix</keyword>
<evidence type="ECO:0000313" key="3">
    <source>
        <dbReference type="Proteomes" id="UP000586827"/>
    </source>
</evidence>
<sequence length="88" mass="9153">MSNDFASSSVPRHVARGAIGFGALLGSFALMPVVGFVSLLLLPVGLLALRGCPTCWAIGLLQTISRGRLRRSCEDGACRLVVAEPGAK</sequence>
<accession>A0A849CCP5</accession>
<feature type="transmembrane region" description="Helical" evidence="1">
    <location>
        <begin position="40"/>
        <end position="61"/>
    </location>
</feature>
<comment type="caution">
    <text evidence="2">The sequence shown here is derived from an EMBL/GenBank/DDBJ whole genome shotgun (WGS) entry which is preliminary data.</text>
</comment>
<name>A0A849CCP5_9NOCA</name>
<dbReference type="RefSeq" id="WP_067523994.1">
    <property type="nucleotide sequence ID" value="NZ_JABELX010000008.1"/>
</dbReference>
<organism evidence="2 3">
    <name type="scientific">Nocardia uniformis</name>
    <dbReference type="NCBI Taxonomy" id="53432"/>
    <lineage>
        <taxon>Bacteria</taxon>
        <taxon>Bacillati</taxon>
        <taxon>Actinomycetota</taxon>
        <taxon>Actinomycetes</taxon>
        <taxon>Mycobacteriales</taxon>
        <taxon>Nocardiaceae</taxon>
        <taxon>Nocardia</taxon>
    </lineage>
</organism>
<dbReference type="EMBL" id="JABELX010000008">
    <property type="protein sequence ID" value="NNH72819.1"/>
    <property type="molecule type" value="Genomic_DNA"/>
</dbReference>
<gene>
    <name evidence="2" type="ORF">HLB23_23675</name>
</gene>
<dbReference type="AlphaFoldDB" id="A0A849CCP5"/>
<protein>
    <submittedName>
        <fullName evidence="2">Uncharacterized protein</fullName>
    </submittedName>
</protein>
<keyword evidence="3" id="KW-1185">Reference proteome</keyword>
<keyword evidence="1" id="KW-0812">Transmembrane</keyword>
<evidence type="ECO:0000313" key="2">
    <source>
        <dbReference type="EMBL" id="NNH72819.1"/>
    </source>
</evidence>